<keyword evidence="3" id="KW-1185">Reference proteome</keyword>
<reference evidence="2" key="1">
    <citation type="journal article" date="2021" name="Nat. Commun.">
        <title>Genetic determinants of endophytism in the Arabidopsis root mycobiome.</title>
        <authorList>
            <person name="Mesny F."/>
            <person name="Miyauchi S."/>
            <person name="Thiergart T."/>
            <person name="Pickel B."/>
            <person name="Atanasova L."/>
            <person name="Karlsson M."/>
            <person name="Huettel B."/>
            <person name="Barry K.W."/>
            <person name="Haridas S."/>
            <person name="Chen C."/>
            <person name="Bauer D."/>
            <person name="Andreopoulos W."/>
            <person name="Pangilinan J."/>
            <person name="LaButti K."/>
            <person name="Riley R."/>
            <person name="Lipzen A."/>
            <person name="Clum A."/>
            <person name="Drula E."/>
            <person name="Henrissat B."/>
            <person name="Kohler A."/>
            <person name="Grigoriev I.V."/>
            <person name="Martin F.M."/>
            <person name="Hacquard S."/>
        </authorList>
    </citation>
    <scope>NUCLEOTIDE SEQUENCE</scope>
    <source>
        <strain evidence="2">FSSC 5 MPI-SDFR-AT-0091</strain>
    </source>
</reference>
<name>A0A9P9L1L9_FUSSL</name>
<gene>
    <name evidence="2" type="ORF">B0J15DRAFT_179725</name>
</gene>
<keyword evidence="1" id="KW-0812">Transmembrane</keyword>
<protein>
    <submittedName>
        <fullName evidence="2">Uncharacterized protein</fullName>
    </submittedName>
</protein>
<accession>A0A9P9L1L9</accession>
<sequence length="161" mass="18392">MSKEEAAAAATRGRDTRRRPSLMRVVCSAMRISIQSSWLEKTLNLSKWRFETFLKRCLTQPLCTRRHATISASIKTRLDLAFLFVLLCFTLLYLLGSLSHNAHDGFGGRRVAAPCSMYDILLADEWASRVSRWSARLASVCIASVMHRSWPMRRWEVSVLV</sequence>
<organism evidence="2 3">
    <name type="scientific">Fusarium solani</name>
    <name type="common">Filamentous fungus</name>
    <dbReference type="NCBI Taxonomy" id="169388"/>
    <lineage>
        <taxon>Eukaryota</taxon>
        <taxon>Fungi</taxon>
        <taxon>Dikarya</taxon>
        <taxon>Ascomycota</taxon>
        <taxon>Pezizomycotina</taxon>
        <taxon>Sordariomycetes</taxon>
        <taxon>Hypocreomycetidae</taxon>
        <taxon>Hypocreales</taxon>
        <taxon>Nectriaceae</taxon>
        <taxon>Fusarium</taxon>
        <taxon>Fusarium solani species complex</taxon>
    </lineage>
</organism>
<evidence type="ECO:0000313" key="3">
    <source>
        <dbReference type="Proteomes" id="UP000736672"/>
    </source>
</evidence>
<dbReference type="Proteomes" id="UP000736672">
    <property type="component" value="Unassembled WGS sequence"/>
</dbReference>
<keyword evidence="1" id="KW-1133">Transmembrane helix</keyword>
<dbReference type="AlphaFoldDB" id="A0A9P9L1L9"/>
<evidence type="ECO:0000256" key="1">
    <source>
        <dbReference type="SAM" id="Phobius"/>
    </source>
</evidence>
<comment type="caution">
    <text evidence="2">The sequence shown here is derived from an EMBL/GenBank/DDBJ whole genome shotgun (WGS) entry which is preliminary data.</text>
</comment>
<feature type="transmembrane region" description="Helical" evidence="1">
    <location>
        <begin position="80"/>
        <end position="100"/>
    </location>
</feature>
<dbReference type="EMBL" id="JAGTJS010000003">
    <property type="protein sequence ID" value="KAH7272506.1"/>
    <property type="molecule type" value="Genomic_DNA"/>
</dbReference>
<evidence type="ECO:0000313" key="2">
    <source>
        <dbReference type="EMBL" id="KAH7272506.1"/>
    </source>
</evidence>
<keyword evidence="1" id="KW-0472">Membrane</keyword>
<proteinExistence type="predicted"/>